<dbReference type="AlphaFoldDB" id="A0AAE1TVJ0"/>
<accession>A0AAE1TVJ0</accession>
<evidence type="ECO:0000256" key="1">
    <source>
        <dbReference type="SAM" id="MobiDB-lite"/>
    </source>
</evidence>
<comment type="caution">
    <text evidence="2">The sequence shown here is derived from an EMBL/GenBank/DDBJ whole genome shotgun (WGS) entry which is preliminary data.</text>
</comment>
<dbReference type="EMBL" id="JAWZYT010003783">
    <property type="protein sequence ID" value="KAK4296720.1"/>
    <property type="molecule type" value="Genomic_DNA"/>
</dbReference>
<feature type="region of interest" description="Disordered" evidence="1">
    <location>
        <begin position="38"/>
        <end position="65"/>
    </location>
</feature>
<proteinExistence type="predicted"/>
<protein>
    <submittedName>
        <fullName evidence="2">Uncharacterized protein</fullName>
    </submittedName>
</protein>
<keyword evidence="3" id="KW-1185">Reference proteome</keyword>
<organism evidence="2 3">
    <name type="scientific">Petrolisthes manimaculis</name>
    <dbReference type="NCBI Taxonomy" id="1843537"/>
    <lineage>
        <taxon>Eukaryota</taxon>
        <taxon>Metazoa</taxon>
        <taxon>Ecdysozoa</taxon>
        <taxon>Arthropoda</taxon>
        <taxon>Crustacea</taxon>
        <taxon>Multicrustacea</taxon>
        <taxon>Malacostraca</taxon>
        <taxon>Eumalacostraca</taxon>
        <taxon>Eucarida</taxon>
        <taxon>Decapoda</taxon>
        <taxon>Pleocyemata</taxon>
        <taxon>Anomura</taxon>
        <taxon>Galatheoidea</taxon>
        <taxon>Porcellanidae</taxon>
        <taxon>Petrolisthes</taxon>
    </lineage>
</organism>
<sequence length="116" mass="13372">MAEPSLRWDAGRSTRHNQDVQRERESRVLRDLTNWLTLAAPNTHDGPNKPRGRPDRRRECSSGPDAGIYYRLESEFKERHGGHSHSHSTGSFRAKVQAISRIKMRLRHRAAFSASR</sequence>
<dbReference type="Proteomes" id="UP001292094">
    <property type="component" value="Unassembled WGS sequence"/>
</dbReference>
<feature type="compositionally biased region" description="Basic and acidic residues" evidence="1">
    <location>
        <begin position="46"/>
        <end position="60"/>
    </location>
</feature>
<name>A0AAE1TVJ0_9EUCA</name>
<evidence type="ECO:0000313" key="2">
    <source>
        <dbReference type="EMBL" id="KAK4296720.1"/>
    </source>
</evidence>
<reference evidence="2" key="1">
    <citation type="submission" date="2023-11" db="EMBL/GenBank/DDBJ databases">
        <title>Genome assemblies of two species of porcelain crab, Petrolisthes cinctipes and Petrolisthes manimaculis (Anomura: Porcellanidae).</title>
        <authorList>
            <person name="Angst P."/>
        </authorList>
    </citation>
    <scope>NUCLEOTIDE SEQUENCE</scope>
    <source>
        <strain evidence="2">PB745_02</strain>
        <tissue evidence="2">Gill</tissue>
    </source>
</reference>
<gene>
    <name evidence="2" type="ORF">Pmani_030798</name>
</gene>
<feature type="region of interest" description="Disordered" evidence="1">
    <location>
        <begin position="1"/>
        <end position="26"/>
    </location>
</feature>
<feature type="compositionally biased region" description="Basic and acidic residues" evidence="1">
    <location>
        <begin position="9"/>
        <end position="26"/>
    </location>
</feature>
<evidence type="ECO:0000313" key="3">
    <source>
        <dbReference type="Proteomes" id="UP001292094"/>
    </source>
</evidence>